<evidence type="ECO:0000256" key="4">
    <source>
        <dbReference type="ARBA" id="ARBA00023136"/>
    </source>
</evidence>
<dbReference type="PANTHER" id="PTHR33048:SF96">
    <property type="entry name" value="INTEGRAL MEMBRANE PROTEIN"/>
    <property type="match status" value="1"/>
</dbReference>
<organism evidence="9 10">
    <name type="scientific">Cadophora malorum</name>
    <dbReference type="NCBI Taxonomy" id="108018"/>
    <lineage>
        <taxon>Eukaryota</taxon>
        <taxon>Fungi</taxon>
        <taxon>Dikarya</taxon>
        <taxon>Ascomycota</taxon>
        <taxon>Pezizomycotina</taxon>
        <taxon>Leotiomycetes</taxon>
        <taxon>Helotiales</taxon>
        <taxon>Ploettnerulaceae</taxon>
        <taxon>Cadophora</taxon>
    </lineage>
</organism>
<dbReference type="InterPro" id="IPR052337">
    <property type="entry name" value="SAT4-like"/>
</dbReference>
<gene>
    <name evidence="9" type="ORF">IFR04_013463</name>
</gene>
<evidence type="ECO:0000313" key="9">
    <source>
        <dbReference type="EMBL" id="KAG4413404.1"/>
    </source>
</evidence>
<feature type="compositionally biased region" description="Low complexity" evidence="6">
    <location>
        <begin position="288"/>
        <end position="308"/>
    </location>
</feature>
<dbReference type="PANTHER" id="PTHR33048">
    <property type="entry name" value="PTH11-LIKE INTEGRAL MEMBRANE PROTEIN (AFU_ORTHOLOGUE AFUA_5G11245)"/>
    <property type="match status" value="1"/>
</dbReference>
<feature type="transmembrane region" description="Helical" evidence="7">
    <location>
        <begin position="174"/>
        <end position="194"/>
    </location>
</feature>
<keyword evidence="3 7" id="KW-1133">Transmembrane helix</keyword>
<feature type="transmembrane region" description="Helical" evidence="7">
    <location>
        <begin position="12"/>
        <end position="33"/>
    </location>
</feature>
<keyword evidence="2 7" id="KW-0812">Transmembrane</keyword>
<comment type="similarity">
    <text evidence="5">Belongs to the SAT4 family.</text>
</comment>
<feature type="domain" description="Rhodopsin" evidence="8">
    <location>
        <begin position="29"/>
        <end position="270"/>
    </location>
</feature>
<feature type="transmembrane region" description="Helical" evidence="7">
    <location>
        <begin position="206"/>
        <end position="226"/>
    </location>
</feature>
<feature type="compositionally biased region" description="Basic and acidic residues" evidence="6">
    <location>
        <begin position="365"/>
        <end position="380"/>
    </location>
</feature>
<feature type="transmembrane region" description="Helical" evidence="7">
    <location>
        <begin position="87"/>
        <end position="112"/>
    </location>
</feature>
<evidence type="ECO:0000256" key="5">
    <source>
        <dbReference type="ARBA" id="ARBA00038359"/>
    </source>
</evidence>
<name>A0A8H7T1F4_9HELO</name>
<dbReference type="EMBL" id="JAFJYH010000316">
    <property type="protein sequence ID" value="KAG4413404.1"/>
    <property type="molecule type" value="Genomic_DNA"/>
</dbReference>
<evidence type="ECO:0000256" key="3">
    <source>
        <dbReference type="ARBA" id="ARBA00022989"/>
    </source>
</evidence>
<accession>A0A8H7T1F4</accession>
<evidence type="ECO:0000256" key="7">
    <source>
        <dbReference type="SAM" id="Phobius"/>
    </source>
</evidence>
<evidence type="ECO:0000259" key="8">
    <source>
        <dbReference type="Pfam" id="PF20684"/>
    </source>
</evidence>
<protein>
    <recommendedName>
        <fullName evidence="8">Rhodopsin domain-containing protein</fullName>
    </recommendedName>
</protein>
<keyword evidence="10" id="KW-1185">Reference proteome</keyword>
<feature type="transmembrane region" description="Helical" evidence="7">
    <location>
        <begin position="45"/>
        <end position="67"/>
    </location>
</feature>
<dbReference type="OrthoDB" id="3897607at2759"/>
<dbReference type="AlphaFoldDB" id="A0A8H7T1F4"/>
<comment type="caution">
    <text evidence="9">The sequence shown here is derived from an EMBL/GenBank/DDBJ whole genome shotgun (WGS) entry which is preliminary data.</text>
</comment>
<evidence type="ECO:0000313" key="10">
    <source>
        <dbReference type="Proteomes" id="UP000664132"/>
    </source>
</evidence>
<dbReference type="Proteomes" id="UP000664132">
    <property type="component" value="Unassembled WGS sequence"/>
</dbReference>
<comment type="subcellular location">
    <subcellularLocation>
        <location evidence="1">Membrane</location>
        <topology evidence="1">Multi-pass membrane protein</topology>
    </subcellularLocation>
</comment>
<dbReference type="GO" id="GO:0016020">
    <property type="term" value="C:membrane"/>
    <property type="evidence" value="ECO:0007669"/>
    <property type="project" value="UniProtKB-SubCell"/>
</dbReference>
<dbReference type="Pfam" id="PF20684">
    <property type="entry name" value="Fung_rhodopsin"/>
    <property type="match status" value="1"/>
</dbReference>
<evidence type="ECO:0000256" key="6">
    <source>
        <dbReference type="SAM" id="MobiDB-lite"/>
    </source>
</evidence>
<reference evidence="9" key="1">
    <citation type="submission" date="2021-02" db="EMBL/GenBank/DDBJ databases">
        <title>Genome sequence Cadophora malorum strain M34.</title>
        <authorList>
            <person name="Stefanovic E."/>
            <person name="Vu D."/>
            <person name="Scully C."/>
            <person name="Dijksterhuis J."/>
            <person name="Roader J."/>
            <person name="Houbraken J."/>
        </authorList>
    </citation>
    <scope>NUCLEOTIDE SEQUENCE</scope>
    <source>
        <strain evidence="9">M34</strain>
    </source>
</reference>
<sequence length="406" mass="44799">MGYTSQGNGPALLTASIVALVLTWVFFAVRMYTRLYMTKIWKIEDWCFVGSQVSFTVYVIVALQSILHGNGQRNEDIAQGDLPIAMHYFFAGEILYIITSFFMRLSIGIFILRIMTQKAYIWTIRVTLFIITLATVMNFFYTIFQCAPIKFFWLQFSGLKGKCLPAPQVQALSIAFSAVSATADIVFGVLPICVLWNLQMNRKAKLIVGALLCVGIVAGLTVIVRIKYIVDVSLTEDFMFATANVTLWAMIEPAIAICCMSASTWRPLFRSLRDKTTVPSAGGYIHASSNNTNKHTKSTSNFFKSSKSQTGQANNFRMSRSHNGYMRSIDGNDKETGSYDDSIALRSLGGEHGNGISTVSGGGRGSDDDTFHHGNADGDPKGILTSTTVEITRQYRGGDRRGDDSV</sequence>
<evidence type="ECO:0000256" key="1">
    <source>
        <dbReference type="ARBA" id="ARBA00004141"/>
    </source>
</evidence>
<keyword evidence="4 7" id="KW-0472">Membrane</keyword>
<proteinExistence type="inferred from homology"/>
<feature type="transmembrane region" description="Helical" evidence="7">
    <location>
        <begin position="119"/>
        <end position="144"/>
    </location>
</feature>
<feature type="transmembrane region" description="Helical" evidence="7">
    <location>
        <begin position="246"/>
        <end position="265"/>
    </location>
</feature>
<evidence type="ECO:0000256" key="2">
    <source>
        <dbReference type="ARBA" id="ARBA00022692"/>
    </source>
</evidence>
<feature type="compositionally biased region" description="Polar residues" evidence="6">
    <location>
        <begin position="309"/>
        <end position="322"/>
    </location>
</feature>
<dbReference type="InterPro" id="IPR049326">
    <property type="entry name" value="Rhodopsin_dom_fungi"/>
</dbReference>
<feature type="region of interest" description="Disordered" evidence="6">
    <location>
        <begin position="283"/>
        <end position="387"/>
    </location>
</feature>